<keyword evidence="2" id="KW-1185">Reference proteome</keyword>
<gene>
    <name evidence="1" type="ORF">GDO81_001351</name>
</gene>
<dbReference type="EMBL" id="WNYA01000001">
    <property type="protein sequence ID" value="KAG8594883.1"/>
    <property type="molecule type" value="Genomic_DNA"/>
</dbReference>
<sequence>MGALIGFLHTSAEALNPRHILWDKTSARHHIITTKLTEGLSSPTLPHQPPSASYTPDLGTGLHHSGPCGRQTALPTASFQDFSIYPSLSPLERKDGDWELGSQFIQIQNSSVYYSADKKSSSTGELNFQKILQWQNLISRQVNGKHLEKNKVIIQQFEETLCHNWQTNTIGLCRHKT</sequence>
<accession>A0AAV7DD75</accession>
<dbReference type="Proteomes" id="UP000824782">
    <property type="component" value="Unassembled WGS sequence"/>
</dbReference>
<dbReference type="EMBL" id="WNYA01000001">
    <property type="protein sequence ID" value="KAG8594884.1"/>
    <property type="molecule type" value="Genomic_DNA"/>
</dbReference>
<evidence type="ECO:0000313" key="1">
    <source>
        <dbReference type="EMBL" id="KAG8594884.1"/>
    </source>
</evidence>
<organism evidence="1 2">
    <name type="scientific">Engystomops pustulosus</name>
    <name type="common">Tungara frog</name>
    <name type="synonym">Physalaemus pustulosus</name>
    <dbReference type="NCBI Taxonomy" id="76066"/>
    <lineage>
        <taxon>Eukaryota</taxon>
        <taxon>Metazoa</taxon>
        <taxon>Chordata</taxon>
        <taxon>Craniata</taxon>
        <taxon>Vertebrata</taxon>
        <taxon>Euteleostomi</taxon>
        <taxon>Amphibia</taxon>
        <taxon>Batrachia</taxon>
        <taxon>Anura</taxon>
        <taxon>Neobatrachia</taxon>
        <taxon>Hyloidea</taxon>
        <taxon>Leptodactylidae</taxon>
        <taxon>Leiuperinae</taxon>
        <taxon>Engystomops</taxon>
    </lineage>
</organism>
<proteinExistence type="predicted"/>
<reference evidence="1" key="1">
    <citation type="thesis" date="2020" institute="ProQuest LLC" country="789 East Eisenhower Parkway, Ann Arbor, MI, USA">
        <title>Comparative Genomics and Chromosome Evolution.</title>
        <authorList>
            <person name="Mudd A.B."/>
        </authorList>
    </citation>
    <scope>NUCLEOTIDE SEQUENCE</scope>
    <source>
        <strain evidence="1">237g6f4</strain>
        <tissue evidence="1">Blood</tissue>
    </source>
</reference>
<dbReference type="EMBL" id="WNYA01000001">
    <property type="protein sequence ID" value="KAG8594885.1"/>
    <property type="molecule type" value="Genomic_DNA"/>
</dbReference>
<evidence type="ECO:0000313" key="2">
    <source>
        <dbReference type="Proteomes" id="UP000824782"/>
    </source>
</evidence>
<name>A0AAV7DD75_ENGPU</name>
<protein>
    <submittedName>
        <fullName evidence="1">Uncharacterized protein</fullName>
    </submittedName>
</protein>
<dbReference type="AlphaFoldDB" id="A0AAV7DD75"/>
<comment type="caution">
    <text evidence="1">The sequence shown here is derived from an EMBL/GenBank/DDBJ whole genome shotgun (WGS) entry which is preliminary data.</text>
</comment>